<comment type="caution">
    <text evidence="3">The sequence shown here is derived from an EMBL/GenBank/DDBJ whole genome shotgun (WGS) entry which is preliminary data.</text>
</comment>
<dbReference type="Gene3D" id="3.40.50.1110">
    <property type="entry name" value="SGNH hydrolase"/>
    <property type="match status" value="1"/>
</dbReference>
<dbReference type="Proteomes" id="UP000309594">
    <property type="component" value="Unassembled WGS sequence"/>
</dbReference>
<gene>
    <name evidence="3" type="ORF">FBD94_17995</name>
</gene>
<evidence type="ECO:0000256" key="1">
    <source>
        <dbReference type="SAM" id="SignalP"/>
    </source>
</evidence>
<dbReference type="SUPFAM" id="SSF52266">
    <property type="entry name" value="SGNH hydrolase"/>
    <property type="match status" value="1"/>
</dbReference>
<dbReference type="RefSeq" id="WP_136881229.1">
    <property type="nucleotide sequence ID" value="NZ_SWDX01000007.1"/>
</dbReference>
<reference evidence="3 4" key="1">
    <citation type="submission" date="2019-04" db="EMBL/GenBank/DDBJ databases">
        <title>Pedobacter sp. RP-1-16 sp. nov., isolated from Arctic soil.</title>
        <authorList>
            <person name="Dahal R.H."/>
            <person name="Kim D.-U."/>
        </authorList>
    </citation>
    <scope>NUCLEOTIDE SEQUENCE [LARGE SCALE GENOMIC DNA]</scope>
    <source>
        <strain evidence="3 4">RP-1-16</strain>
    </source>
</reference>
<evidence type="ECO:0000259" key="2">
    <source>
        <dbReference type="Pfam" id="PF13472"/>
    </source>
</evidence>
<evidence type="ECO:0000313" key="4">
    <source>
        <dbReference type="Proteomes" id="UP000309594"/>
    </source>
</evidence>
<dbReference type="Gene3D" id="3.40.50.1820">
    <property type="entry name" value="alpha/beta hydrolase"/>
    <property type="match status" value="1"/>
</dbReference>
<dbReference type="InterPro" id="IPR036514">
    <property type="entry name" value="SGNH_hydro_sf"/>
</dbReference>
<evidence type="ECO:0000313" key="3">
    <source>
        <dbReference type="EMBL" id="TKC58510.1"/>
    </source>
</evidence>
<accession>A0A4U1G793</accession>
<protein>
    <recommendedName>
        <fullName evidence="2">SGNH hydrolase-type esterase domain-containing protein</fullName>
    </recommendedName>
</protein>
<dbReference type="EMBL" id="SWDX01000007">
    <property type="protein sequence ID" value="TKC58510.1"/>
    <property type="molecule type" value="Genomic_DNA"/>
</dbReference>
<feature type="chain" id="PRO_5020973158" description="SGNH hydrolase-type esterase domain-containing protein" evidence="1">
    <location>
        <begin position="19"/>
        <end position="454"/>
    </location>
</feature>
<keyword evidence="1" id="KW-0732">Signal</keyword>
<dbReference type="AlphaFoldDB" id="A0A4U1G793"/>
<feature type="signal peptide" evidence="1">
    <location>
        <begin position="1"/>
        <end position="18"/>
    </location>
</feature>
<dbReference type="InterPro" id="IPR029058">
    <property type="entry name" value="AB_hydrolase_fold"/>
</dbReference>
<name>A0A4U1G793_9SPHI</name>
<feature type="domain" description="SGNH hydrolase-type esterase" evidence="2">
    <location>
        <begin position="28"/>
        <end position="184"/>
    </location>
</feature>
<dbReference type="SUPFAM" id="SSF53474">
    <property type="entry name" value="alpha/beta-Hydrolases"/>
    <property type="match status" value="1"/>
</dbReference>
<dbReference type="InterPro" id="IPR013830">
    <property type="entry name" value="SGNH_hydro"/>
</dbReference>
<organism evidence="3 4">
    <name type="scientific">Pedobacter hiemivivus</name>
    <dbReference type="NCBI Taxonomy" id="2530454"/>
    <lineage>
        <taxon>Bacteria</taxon>
        <taxon>Pseudomonadati</taxon>
        <taxon>Bacteroidota</taxon>
        <taxon>Sphingobacteriia</taxon>
        <taxon>Sphingobacteriales</taxon>
        <taxon>Sphingobacteriaceae</taxon>
        <taxon>Pedobacter</taxon>
    </lineage>
</organism>
<proteinExistence type="predicted"/>
<sequence length="454" mass="50896">MKLLIGLMMLPLMLSAQRKINVACIGSTYPMQLQELLGEHYLVNDFGLAGATVLHKGDQPYVKQPVYQKALASNPDVVFIALGAEDSRPVNRVYLNDFEADYRDLIRAFKELPTAPRIVMLTPVASFATDSTGIWEKVIKEQIIPGIQHLAYTEQLEIINLHMLFVDKATFLPDKIHPNAEGAALIAQRLYALLKQKQDAAFDLFNKIEQPHKRSSFYGYDGIDFSFMGRSCKIVKPKWAAPHHPWVWRARFWGHEPQTDIALLERGFHLVYCDVVELYGNATAVKAWNDFYKLVNSAGLAHKAVLEGMSRGGVYLYNWAAVNPDKVACVYADNPVLDLKSWPAGMGAGPGSKRDLALLKEDYHITSDDQMRQFHNSPLNKISQIVRGNFPMLHLLADADEVVPPAENTLPFARQVEALGGKIQVIHKAGFKHHPHSFPNPTIIVDFILSHVAL</sequence>
<dbReference type="GO" id="GO:0016788">
    <property type="term" value="F:hydrolase activity, acting on ester bonds"/>
    <property type="evidence" value="ECO:0007669"/>
    <property type="project" value="UniProtKB-ARBA"/>
</dbReference>
<dbReference type="Pfam" id="PF13472">
    <property type="entry name" value="Lipase_GDSL_2"/>
    <property type="match status" value="1"/>
</dbReference>